<accession>A0A1H4C0X6</accession>
<keyword evidence="1" id="KW-1133">Transmembrane helix</keyword>
<feature type="transmembrane region" description="Helical" evidence="1">
    <location>
        <begin position="125"/>
        <end position="149"/>
    </location>
</feature>
<evidence type="ECO:0000259" key="2">
    <source>
        <dbReference type="Pfam" id="PF09335"/>
    </source>
</evidence>
<dbReference type="OrthoDB" id="9814483at2"/>
<dbReference type="AlphaFoldDB" id="A0A1H4C0X6"/>
<gene>
    <name evidence="3" type="ORF">SAMN05216462_1714</name>
</gene>
<feature type="transmembrane region" description="Helical" evidence="1">
    <location>
        <begin position="12"/>
        <end position="29"/>
    </location>
</feature>
<dbReference type="RefSeq" id="WP_074761082.1">
    <property type="nucleotide sequence ID" value="NZ_FNRF01000003.1"/>
</dbReference>
<dbReference type="Proteomes" id="UP000182257">
    <property type="component" value="Unassembled WGS sequence"/>
</dbReference>
<feature type="transmembrane region" description="Helical" evidence="1">
    <location>
        <begin position="49"/>
        <end position="67"/>
    </location>
</feature>
<reference evidence="3 4" key="1">
    <citation type="submission" date="2016-10" db="EMBL/GenBank/DDBJ databases">
        <authorList>
            <person name="de Groot N.N."/>
        </authorList>
    </citation>
    <scope>NUCLEOTIDE SEQUENCE [LARGE SCALE GENOMIC DNA]</scope>
    <source>
        <strain evidence="3 4">D31d</strain>
    </source>
</reference>
<feature type="domain" description="VTT" evidence="2">
    <location>
        <begin position="33"/>
        <end position="144"/>
    </location>
</feature>
<protein>
    <submittedName>
        <fullName evidence="3">Membrane protein YqaA, SNARE-associated domain</fullName>
    </submittedName>
</protein>
<dbReference type="InterPro" id="IPR032816">
    <property type="entry name" value="VTT_dom"/>
</dbReference>
<sequence length="150" mass="16576">MDFIISLLTQYGYWGMLLAAFLAGSFFPFSSEAVMVGLMATGLDPWTLMIYGTVGNVLGSVFNYGVGRMGKIEWIEKYLHVKKEDLDKAHRFLAGHGAWMGFFAFLPVLGSAITIALGLMRSNVVITFIAITLGKLFRYIILIYGAGLFI</sequence>
<dbReference type="EMBL" id="FNRF01000003">
    <property type="protein sequence ID" value="SEA53977.1"/>
    <property type="molecule type" value="Genomic_DNA"/>
</dbReference>
<keyword evidence="1" id="KW-0472">Membrane</keyword>
<dbReference type="InterPro" id="IPR051311">
    <property type="entry name" value="DedA_domain"/>
</dbReference>
<organism evidence="3 4">
    <name type="scientific">Xylanibacter ruminicola</name>
    <name type="common">Prevotella ruminicola</name>
    <dbReference type="NCBI Taxonomy" id="839"/>
    <lineage>
        <taxon>Bacteria</taxon>
        <taxon>Pseudomonadati</taxon>
        <taxon>Bacteroidota</taxon>
        <taxon>Bacteroidia</taxon>
        <taxon>Bacteroidales</taxon>
        <taxon>Prevotellaceae</taxon>
        <taxon>Xylanibacter</taxon>
    </lineage>
</organism>
<evidence type="ECO:0000313" key="3">
    <source>
        <dbReference type="EMBL" id="SEA53977.1"/>
    </source>
</evidence>
<dbReference type="PANTHER" id="PTHR42709:SF4">
    <property type="entry name" value="INNER MEMBRANE PROTEIN YQAA"/>
    <property type="match status" value="1"/>
</dbReference>
<evidence type="ECO:0000256" key="1">
    <source>
        <dbReference type="SAM" id="Phobius"/>
    </source>
</evidence>
<name>A0A1H4C0X6_XYLRU</name>
<dbReference type="Pfam" id="PF09335">
    <property type="entry name" value="VTT_dom"/>
    <property type="match status" value="1"/>
</dbReference>
<proteinExistence type="predicted"/>
<evidence type="ECO:0000313" key="4">
    <source>
        <dbReference type="Proteomes" id="UP000182257"/>
    </source>
</evidence>
<feature type="transmembrane region" description="Helical" evidence="1">
    <location>
        <begin position="98"/>
        <end position="119"/>
    </location>
</feature>
<dbReference type="PANTHER" id="PTHR42709">
    <property type="entry name" value="ALKALINE PHOSPHATASE LIKE PROTEIN"/>
    <property type="match status" value="1"/>
</dbReference>
<keyword evidence="1" id="KW-0812">Transmembrane</keyword>